<evidence type="ECO:0000313" key="2">
    <source>
        <dbReference type="EMBL" id="MEV4927008.1"/>
    </source>
</evidence>
<feature type="region of interest" description="Disordered" evidence="1">
    <location>
        <begin position="1"/>
        <end position="29"/>
    </location>
</feature>
<dbReference type="Proteomes" id="UP001552479">
    <property type="component" value="Unassembled WGS sequence"/>
</dbReference>
<name>A0ABV3J2T5_9ACTN</name>
<dbReference type="Gene3D" id="1.10.630.10">
    <property type="entry name" value="Cytochrome P450"/>
    <property type="match status" value="1"/>
</dbReference>
<reference evidence="2 3" key="1">
    <citation type="submission" date="2024-06" db="EMBL/GenBank/DDBJ databases">
        <title>The Natural Products Discovery Center: Release of the First 8490 Sequenced Strains for Exploring Actinobacteria Biosynthetic Diversity.</title>
        <authorList>
            <person name="Kalkreuter E."/>
            <person name="Kautsar S.A."/>
            <person name="Yang D."/>
            <person name="Bader C.D."/>
            <person name="Teijaro C.N."/>
            <person name="Fluegel L."/>
            <person name="Davis C.M."/>
            <person name="Simpson J.R."/>
            <person name="Lauterbach L."/>
            <person name="Steele A.D."/>
            <person name="Gui C."/>
            <person name="Meng S."/>
            <person name="Li G."/>
            <person name="Viehrig K."/>
            <person name="Ye F."/>
            <person name="Su P."/>
            <person name="Kiefer A.F."/>
            <person name="Nichols A."/>
            <person name="Cepeda A.J."/>
            <person name="Yan W."/>
            <person name="Fan B."/>
            <person name="Jiang Y."/>
            <person name="Adhikari A."/>
            <person name="Zheng C.-J."/>
            <person name="Schuster L."/>
            <person name="Cowan T.M."/>
            <person name="Smanski M.J."/>
            <person name="Chevrette M.G."/>
            <person name="De Carvalho L.P.S."/>
            <person name="Shen B."/>
        </authorList>
    </citation>
    <scope>NUCLEOTIDE SEQUENCE [LARGE SCALE GENOMIC DNA]</scope>
    <source>
        <strain evidence="2 3">NPDC053791</strain>
    </source>
</reference>
<keyword evidence="3" id="KW-1185">Reference proteome</keyword>
<dbReference type="EMBL" id="JBFASG010000043">
    <property type="protein sequence ID" value="MEV4927008.1"/>
    <property type="molecule type" value="Genomic_DNA"/>
</dbReference>
<evidence type="ECO:0000313" key="3">
    <source>
        <dbReference type="Proteomes" id="UP001552479"/>
    </source>
</evidence>
<protein>
    <submittedName>
        <fullName evidence="2">Uncharacterized protein</fullName>
    </submittedName>
</protein>
<dbReference type="SUPFAM" id="SSF48264">
    <property type="entry name" value="Cytochrome P450"/>
    <property type="match status" value="1"/>
</dbReference>
<dbReference type="RefSeq" id="WP_366090250.1">
    <property type="nucleotide sequence ID" value="NZ_JBFASG010000043.1"/>
</dbReference>
<gene>
    <name evidence="2" type="ORF">AB0L03_29985</name>
</gene>
<sequence>MSRTCPFSPPPDYAGLREHPGLPRLTGPSGRTVFVAARHDDVRTVSLIEMDPPEHGPARRAVAGEFTIRRMGELRPEVQCSVDGLLDDELRYVNGSAFSVSALPATW</sequence>
<accession>A0ABV3J2T5</accession>
<evidence type="ECO:0000256" key="1">
    <source>
        <dbReference type="SAM" id="MobiDB-lite"/>
    </source>
</evidence>
<organism evidence="2 3">
    <name type="scientific">Streptomyces roseoverticillatus</name>
    <dbReference type="NCBI Taxonomy" id="66429"/>
    <lineage>
        <taxon>Bacteria</taxon>
        <taxon>Bacillati</taxon>
        <taxon>Actinomycetota</taxon>
        <taxon>Actinomycetes</taxon>
        <taxon>Kitasatosporales</taxon>
        <taxon>Streptomycetaceae</taxon>
        <taxon>Streptomyces</taxon>
    </lineage>
</organism>
<proteinExistence type="predicted"/>
<comment type="caution">
    <text evidence="2">The sequence shown here is derived from an EMBL/GenBank/DDBJ whole genome shotgun (WGS) entry which is preliminary data.</text>
</comment>
<dbReference type="InterPro" id="IPR036396">
    <property type="entry name" value="Cyt_P450_sf"/>
</dbReference>